<evidence type="ECO:0000313" key="2">
    <source>
        <dbReference type="EMBL" id="MDQ0289555.1"/>
    </source>
</evidence>
<protein>
    <submittedName>
        <fullName evidence="2">DNA-binding Lrp family transcriptional regulator</fullName>
    </submittedName>
</protein>
<dbReference type="SUPFAM" id="SSF54909">
    <property type="entry name" value="Dimeric alpha+beta barrel"/>
    <property type="match status" value="1"/>
</dbReference>
<dbReference type="GO" id="GO:0043200">
    <property type="term" value="P:response to amino acid"/>
    <property type="evidence" value="ECO:0007669"/>
    <property type="project" value="TreeGrafter"/>
</dbReference>
<dbReference type="PANTHER" id="PTHR30154:SF34">
    <property type="entry name" value="TRANSCRIPTIONAL REGULATOR AZLB"/>
    <property type="match status" value="1"/>
</dbReference>
<evidence type="ECO:0000259" key="1">
    <source>
        <dbReference type="Pfam" id="PF01037"/>
    </source>
</evidence>
<dbReference type="PANTHER" id="PTHR30154">
    <property type="entry name" value="LEUCINE-RESPONSIVE REGULATORY PROTEIN"/>
    <property type="match status" value="1"/>
</dbReference>
<gene>
    <name evidence="2" type="ORF">J3R75_001662</name>
</gene>
<dbReference type="Gene3D" id="3.30.70.920">
    <property type="match status" value="1"/>
</dbReference>
<dbReference type="Pfam" id="PF01037">
    <property type="entry name" value="AsnC_trans_reg"/>
    <property type="match status" value="1"/>
</dbReference>
<dbReference type="Proteomes" id="UP001238163">
    <property type="component" value="Unassembled WGS sequence"/>
</dbReference>
<feature type="domain" description="Transcription regulator AsnC/Lrp ligand binding" evidence="1">
    <location>
        <begin position="6"/>
        <end position="76"/>
    </location>
</feature>
<keyword evidence="3" id="KW-1185">Reference proteome</keyword>
<dbReference type="AlphaFoldDB" id="A0AAE4ANL6"/>
<dbReference type="GO" id="GO:0043565">
    <property type="term" value="F:sequence-specific DNA binding"/>
    <property type="evidence" value="ECO:0007669"/>
    <property type="project" value="TreeGrafter"/>
</dbReference>
<reference evidence="2" key="1">
    <citation type="submission" date="2023-07" db="EMBL/GenBank/DDBJ databases">
        <title>Genomic Encyclopedia of Type Strains, Phase IV (KMG-IV): sequencing the most valuable type-strain genomes for metagenomic binning, comparative biology and taxonomic classification.</title>
        <authorList>
            <person name="Goeker M."/>
        </authorList>
    </citation>
    <scope>NUCLEOTIDE SEQUENCE</scope>
    <source>
        <strain evidence="2">DSM 24202</strain>
    </source>
</reference>
<organism evidence="2 3">
    <name type="scientific">Oligosphaera ethanolica</name>
    <dbReference type="NCBI Taxonomy" id="760260"/>
    <lineage>
        <taxon>Bacteria</taxon>
        <taxon>Pseudomonadati</taxon>
        <taxon>Lentisphaerota</taxon>
        <taxon>Oligosphaeria</taxon>
        <taxon>Oligosphaerales</taxon>
        <taxon>Oligosphaeraceae</taxon>
        <taxon>Oligosphaera</taxon>
    </lineage>
</organism>
<dbReference type="GO" id="GO:0005829">
    <property type="term" value="C:cytosol"/>
    <property type="evidence" value="ECO:0007669"/>
    <property type="project" value="TreeGrafter"/>
</dbReference>
<name>A0AAE4ANL6_9BACT</name>
<accession>A0AAE4ANL6</accession>
<proteinExistence type="predicted"/>
<keyword evidence="2" id="KW-0238">DNA-binding</keyword>
<sequence length="91" mass="10052">MVTAFVLISVEDKRVHETVRALLEQRGVTEVHVVAGEYDMVAVIRVQDNKDLANLITNTIVNAPGVERTKTLFALESHSTYDLPALFGNNS</sequence>
<dbReference type="EMBL" id="JAUSVL010000001">
    <property type="protein sequence ID" value="MDQ0289555.1"/>
    <property type="molecule type" value="Genomic_DNA"/>
</dbReference>
<comment type="caution">
    <text evidence="2">The sequence shown here is derived from an EMBL/GenBank/DDBJ whole genome shotgun (WGS) entry which is preliminary data.</text>
</comment>
<dbReference type="RefSeq" id="WP_307260998.1">
    <property type="nucleotide sequence ID" value="NZ_JAUSVL010000001.1"/>
</dbReference>
<evidence type="ECO:0000313" key="3">
    <source>
        <dbReference type="Proteomes" id="UP001238163"/>
    </source>
</evidence>
<dbReference type="InterPro" id="IPR019887">
    <property type="entry name" value="Tscrpt_reg_AsnC/Lrp_C"/>
</dbReference>
<dbReference type="InterPro" id="IPR011008">
    <property type="entry name" value="Dimeric_a/b-barrel"/>
</dbReference>